<accession>A0A918X9W2</accession>
<protein>
    <submittedName>
        <fullName evidence="2">Uncharacterized protein</fullName>
    </submittedName>
</protein>
<evidence type="ECO:0000256" key="1">
    <source>
        <dbReference type="SAM" id="MobiDB-lite"/>
    </source>
</evidence>
<dbReference type="InterPro" id="IPR043777">
    <property type="entry name" value="DUF5719"/>
</dbReference>
<name>A0A918X9W2_9ACTN</name>
<comment type="caution">
    <text evidence="2">The sequence shown here is derived from an EMBL/GenBank/DDBJ whole genome shotgun (WGS) entry which is preliminary data.</text>
</comment>
<feature type="region of interest" description="Disordered" evidence="1">
    <location>
        <begin position="432"/>
        <end position="451"/>
    </location>
</feature>
<sequence>MRLIVENRFALFGLVALALAALFGVAHLTGPLTAEVGVSEAETVRPDRAVRVCPRPSDGSDADSVAAAFAPRVSRDDGGELWAVPVPGTPDEDDLVGEQITEPGLVWSAVTSGADAPTAVHAADDLASGLEAAQVTSSEDTATEVLCAQPSISTWFALPGGDDPEGVDLDGLTAYLSNPEDYRATVNLDIYTADGPSHSRESRGIPLGPGESTELDLTELVHSTSAAGVHVRTSTGRVAASLLAEHSSGGTDWVNATAGPAERAVVPGVPGGEGARRLLLAVPGDEPVSAQVHVLTSEHTEEDEEDGDEGTGTPGDPYTVDIPPAASAWLSLAGALGEEPGTVVVEADGEVVAGAVAEIDEGAETAYGSATEPLSMPLNTMAVLPDVPRGAETEVVVGATERDAAIMATPVGGEGDQGDAVKLEVPAGTTRVLGTDTDDVSWEPPPGLGADDGYAVRLELTEEDSGPVHMARVLRTDDGLGAAPVRPAPVEVPLPVARDSPVGLTP</sequence>
<feature type="region of interest" description="Disordered" evidence="1">
    <location>
        <begin position="296"/>
        <end position="318"/>
    </location>
</feature>
<organism evidence="2 3">
    <name type="scientific">Nocardiopsis kunsanensis</name>
    <dbReference type="NCBI Taxonomy" id="141693"/>
    <lineage>
        <taxon>Bacteria</taxon>
        <taxon>Bacillati</taxon>
        <taxon>Actinomycetota</taxon>
        <taxon>Actinomycetes</taxon>
        <taxon>Streptosporangiales</taxon>
        <taxon>Nocardiopsidaceae</taxon>
        <taxon>Nocardiopsis</taxon>
    </lineage>
</organism>
<dbReference type="Proteomes" id="UP000654947">
    <property type="component" value="Unassembled WGS sequence"/>
</dbReference>
<keyword evidence="3" id="KW-1185">Reference proteome</keyword>
<reference evidence="2 3" key="1">
    <citation type="journal article" date="2014" name="Int. J. Syst. Evol. Microbiol.">
        <title>Complete genome sequence of Corynebacterium casei LMG S-19264T (=DSM 44701T), isolated from a smear-ripened cheese.</title>
        <authorList>
            <consortium name="US DOE Joint Genome Institute (JGI-PGF)"/>
            <person name="Walter F."/>
            <person name="Albersmeier A."/>
            <person name="Kalinowski J."/>
            <person name="Ruckert C."/>
        </authorList>
    </citation>
    <scope>NUCLEOTIDE SEQUENCE [LARGE SCALE GENOMIC DNA]</scope>
    <source>
        <strain evidence="2 3">KCTC 19473</strain>
    </source>
</reference>
<dbReference type="RefSeq" id="WP_017575244.1">
    <property type="nucleotide sequence ID" value="NZ_BMXL01000003.1"/>
</dbReference>
<proteinExistence type="predicted"/>
<evidence type="ECO:0000313" key="2">
    <source>
        <dbReference type="EMBL" id="GHD18351.1"/>
    </source>
</evidence>
<evidence type="ECO:0000313" key="3">
    <source>
        <dbReference type="Proteomes" id="UP000654947"/>
    </source>
</evidence>
<dbReference type="EMBL" id="BMXL01000003">
    <property type="protein sequence ID" value="GHD18351.1"/>
    <property type="molecule type" value="Genomic_DNA"/>
</dbReference>
<gene>
    <name evidence="2" type="ORF">GCM10007147_08390</name>
</gene>
<dbReference type="Pfam" id="PF18986">
    <property type="entry name" value="DUF5719"/>
    <property type="match status" value="1"/>
</dbReference>
<dbReference type="AlphaFoldDB" id="A0A918X9W2"/>
<feature type="compositionally biased region" description="Acidic residues" evidence="1">
    <location>
        <begin position="300"/>
        <end position="309"/>
    </location>
</feature>